<proteinExistence type="inferred from homology"/>
<keyword evidence="5" id="KW-0256">Endoplasmic reticulum</keyword>
<evidence type="ECO:0000259" key="11">
    <source>
        <dbReference type="Pfam" id="PF11721"/>
    </source>
</evidence>
<dbReference type="InterPro" id="IPR026444">
    <property type="entry name" value="Secre_tail"/>
</dbReference>
<dbReference type="InterPro" id="IPR021720">
    <property type="entry name" value="Malectin_dom"/>
</dbReference>
<evidence type="ECO:0000256" key="1">
    <source>
        <dbReference type="ARBA" id="ARBA00004115"/>
    </source>
</evidence>
<comment type="subcellular location">
    <subcellularLocation>
        <location evidence="1">Endoplasmic reticulum membrane</location>
        <topology evidence="1">Single-pass type I membrane protein</topology>
    </subcellularLocation>
</comment>
<evidence type="ECO:0000259" key="12">
    <source>
        <dbReference type="Pfam" id="PF18962"/>
    </source>
</evidence>
<feature type="domain" description="Malectin" evidence="11">
    <location>
        <begin position="1015"/>
        <end position="1151"/>
    </location>
</feature>
<dbReference type="RefSeq" id="WP_119408954.1">
    <property type="nucleotide sequence ID" value="NZ_CP032869.1"/>
</dbReference>
<evidence type="ECO:0000256" key="7">
    <source>
        <dbReference type="ARBA" id="ARBA00023136"/>
    </source>
</evidence>
<dbReference type="AlphaFoldDB" id="A0A494VNE3"/>
<feature type="signal peptide" evidence="10">
    <location>
        <begin position="1"/>
        <end position="30"/>
    </location>
</feature>
<dbReference type="Gene3D" id="2.60.40.10">
    <property type="entry name" value="Immunoglobulins"/>
    <property type="match status" value="2"/>
</dbReference>
<dbReference type="EMBL" id="CP032869">
    <property type="protein sequence ID" value="AYL95251.1"/>
    <property type="molecule type" value="Genomic_DNA"/>
</dbReference>
<dbReference type="Gene3D" id="2.60.120.200">
    <property type="match status" value="1"/>
</dbReference>
<comment type="similarity">
    <text evidence="2">Belongs to the malectin family.</text>
</comment>
<dbReference type="InterPro" id="IPR058094">
    <property type="entry name" value="Ig-like_OmpL47-like"/>
</dbReference>
<keyword evidence="14" id="KW-1185">Reference proteome</keyword>
<evidence type="ECO:0000313" key="13">
    <source>
        <dbReference type="EMBL" id="AYL95251.1"/>
    </source>
</evidence>
<dbReference type="SUPFAM" id="SSF49785">
    <property type="entry name" value="Galactose-binding domain-like"/>
    <property type="match status" value="2"/>
</dbReference>
<evidence type="ECO:0000313" key="14">
    <source>
        <dbReference type="Proteomes" id="UP000270046"/>
    </source>
</evidence>
<dbReference type="Pfam" id="PF18962">
    <property type="entry name" value="Por_Secre_tail"/>
    <property type="match status" value="1"/>
</dbReference>
<dbReference type="PANTHER" id="PTHR13460">
    <property type="match status" value="1"/>
</dbReference>
<keyword evidence="6" id="KW-1133">Transmembrane helix</keyword>
<evidence type="ECO:0000256" key="4">
    <source>
        <dbReference type="ARBA" id="ARBA00022729"/>
    </source>
</evidence>
<feature type="chain" id="PRO_5019805493" evidence="10">
    <location>
        <begin position="31"/>
        <end position="1270"/>
    </location>
</feature>
<dbReference type="InterPro" id="IPR039155">
    <property type="entry name" value="MLEC"/>
</dbReference>
<dbReference type="Proteomes" id="UP000270046">
    <property type="component" value="Chromosome"/>
</dbReference>
<evidence type="ECO:0000256" key="8">
    <source>
        <dbReference type="ARBA" id="ARBA00023180"/>
    </source>
</evidence>
<dbReference type="PANTHER" id="PTHR13460:SF0">
    <property type="entry name" value="MALECTIN"/>
    <property type="match status" value="1"/>
</dbReference>
<evidence type="ECO:0000256" key="3">
    <source>
        <dbReference type="ARBA" id="ARBA00022692"/>
    </source>
</evidence>
<dbReference type="NCBIfam" id="TIGR04183">
    <property type="entry name" value="Por_Secre_tail"/>
    <property type="match status" value="1"/>
</dbReference>
<evidence type="ECO:0000256" key="5">
    <source>
        <dbReference type="ARBA" id="ARBA00022824"/>
    </source>
</evidence>
<sequence>MKVLACLSKVYFFRLSMLLLLTGVVKNADAGNNTKYTSFPADTCSPVSTLPCQSLKVPLPFNLSFNSPASNTIADKNGAGTGFTTVNNYSANRLPADGTPTNPQVPGYEPSKITLSAGTLQIVSNKGIDYLTNNNQLNVLGVKIAGVNKLQIDVKIINPYNGTSSQQAGIWYGLNDKTFIKLDVNGNKVELRKELNDISSAASGNANPDQRVTAAITGLNTQTLRLRMVIDSVANTAEGFYSTDGTTYKSTGAAYSSPALNIAGMGLTDSDAFAGIYSSYRNGSAPVTFTFDDFAISSPAVVAQSSVNIDFLPSGSAVPTGYTGDTGLPYDAARKFGWVDPVSRQPTSLQANMRIRSGTGDAKLRSLVQMQANTNNQNIGAWEYAMPNGTYTVTVSTGDDGYYDSNHQVNIEGLPTVSDFIPSASQKYRSGTATVQVTDGKLTIDANGGANTKMNYILFAPAVETEDTIKPVTGARFAGTLKSAGVYSDQVQVFLTANDAGGSGLKTFQYALNNAAYTNYTAPFTISSAGNYSLNVKAADANGNRGTASYNFSISSQPASGAYMVLKNPDLFPADDNLVFSLIQTPWRRTSPDTTPYNANHDKIKLRINNKGTGKLNISGLTLTNTSAWKIAAIGNDTTAVLPVSVSAGAFTDVTIQFKAKDAATRVKIFNDTLKIVSTDSVSPLKKVMLHGIWQAAGESTNEPYAYQIIDAFGLTSSTGYAHDDGDNNGTTRVANSSEVDAAYFVRADPSRPVIVHQMAAYHGCCSAVEAFRYYSKGSSSVTTLFTHDNLDGQSVMPRLSNSILPAQGSFNPTGAFGIQIGSSNSDRTKNFNGLIGIRFLKVYDANGNIVPDAYILDCDYLGTSFTNYDYQDNLYYVENIRPDAGSVHHAELASIPNTTVNIAPVLTGSNTSVTVTLKNTGLTYPDGTNDGSIALRSAQITGPYATEFTVSALKTSSLAPQATTTVTVKFTPTSVGIKNAALLINYASAASPLRIPLYSIGNSSMSTVNVVKRIKGGSDVNLTIGNQVFEADKNYRKGSIKLDTQVVPTDIMASDIDSLYRTYLSAAADLAETRYEIPIANGTYSVRMHFVENYWTMAGPRIFSISIENQQVLPNFDIYKEVGYRAALVKDFTATVNDGVMNIKFNPTANRVALAGMEIFKIDTSAPALFSTAVINDLPQTEKRKIIVYPNPNSGSNFFVNATNFAKNEQVELHISNMAGKLLQSQRFVTDQNGSAGVLINLNNRLSRGIYIINTTALSGNLYSKLMVQ</sequence>
<evidence type="ECO:0000256" key="9">
    <source>
        <dbReference type="ARBA" id="ARBA00023277"/>
    </source>
</evidence>
<dbReference type="Pfam" id="PF11721">
    <property type="entry name" value="Malectin"/>
    <property type="match status" value="1"/>
</dbReference>
<keyword evidence="3" id="KW-0812">Transmembrane</keyword>
<organism evidence="13 14">
    <name type="scientific">Mucilaginibacter celer</name>
    <dbReference type="NCBI Taxonomy" id="2305508"/>
    <lineage>
        <taxon>Bacteria</taxon>
        <taxon>Pseudomonadati</taxon>
        <taxon>Bacteroidota</taxon>
        <taxon>Sphingobacteriia</taxon>
        <taxon>Sphingobacteriales</taxon>
        <taxon>Sphingobacteriaceae</taxon>
        <taxon>Mucilaginibacter</taxon>
    </lineage>
</organism>
<name>A0A494VNE3_9SPHI</name>
<evidence type="ECO:0000256" key="6">
    <source>
        <dbReference type="ARBA" id="ARBA00022989"/>
    </source>
</evidence>
<dbReference type="NCBIfam" id="NF047446">
    <property type="entry name" value="barrel_OmpL47"/>
    <property type="match status" value="1"/>
</dbReference>
<keyword evidence="9" id="KW-0119">Carbohydrate metabolism</keyword>
<dbReference type="Gene3D" id="2.60.120.430">
    <property type="entry name" value="Galactose-binding lectin"/>
    <property type="match status" value="2"/>
</dbReference>
<dbReference type="InterPro" id="IPR013783">
    <property type="entry name" value="Ig-like_fold"/>
</dbReference>
<keyword evidence="7" id="KW-0472">Membrane</keyword>
<evidence type="ECO:0000256" key="2">
    <source>
        <dbReference type="ARBA" id="ARBA00009141"/>
    </source>
</evidence>
<evidence type="ECO:0000256" key="10">
    <source>
        <dbReference type="SAM" id="SignalP"/>
    </source>
</evidence>
<dbReference type="InterPro" id="IPR008979">
    <property type="entry name" value="Galactose-bd-like_sf"/>
</dbReference>
<dbReference type="OrthoDB" id="175993at2"/>
<feature type="domain" description="Secretion system C-terminal sorting" evidence="12">
    <location>
        <begin position="1189"/>
        <end position="1269"/>
    </location>
</feature>
<accession>A0A494VNE3</accession>
<dbReference type="KEGG" id="muh:HYN43_008070"/>
<reference evidence="13 14" key="1">
    <citation type="submission" date="2018-10" db="EMBL/GenBank/DDBJ databases">
        <title>Genome sequencing of Mucilaginibacter sp. HYN0043.</title>
        <authorList>
            <person name="Kim M."/>
            <person name="Yi H."/>
        </authorList>
    </citation>
    <scope>NUCLEOTIDE SEQUENCE [LARGE SCALE GENOMIC DNA]</scope>
    <source>
        <strain evidence="13 14">HYN0043</strain>
    </source>
</reference>
<dbReference type="GO" id="GO:0016020">
    <property type="term" value="C:membrane"/>
    <property type="evidence" value="ECO:0007669"/>
    <property type="project" value="TreeGrafter"/>
</dbReference>
<protein>
    <submittedName>
        <fullName evidence="13">T9SS C-terminal target domain-containing protein</fullName>
    </submittedName>
</protein>
<dbReference type="GO" id="GO:0030246">
    <property type="term" value="F:carbohydrate binding"/>
    <property type="evidence" value="ECO:0007669"/>
    <property type="project" value="InterPro"/>
</dbReference>
<keyword evidence="4 10" id="KW-0732">Signal</keyword>
<keyword evidence="8" id="KW-0325">Glycoprotein</keyword>
<gene>
    <name evidence="13" type="ORF">HYN43_008070</name>
</gene>